<comment type="caution">
    <text evidence="1">The sequence shown here is derived from an EMBL/GenBank/DDBJ whole genome shotgun (WGS) entry which is preliminary data.</text>
</comment>
<evidence type="ECO:0000313" key="2">
    <source>
        <dbReference type="Proteomes" id="UP000265618"/>
    </source>
</evidence>
<name>A0A9K3CZL5_9EUKA</name>
<sequence>MDVEKFLADVFTDVEPPPMSAPLDLFHFLYSYPGIDSLQSWFRDCTSDAGSMNEFLFMASIR</sequence>
<accession>A0A9K3CZL5</accession>
<reference evidence="1 2" key="1">
    <citation type="journal article" date="2018" name="PLoS ONE">
        <title>The draft genome of Kipferlia bialata reveals reductive genome evolution in fornicate parasites.</title>
        <authorList>
            <person name="Tanifuji G."/>
            <person name="Takabayashi S."/>
            <person name="Kume K."/>
            <person name="Takagi M."/>
            <person name="Nakayama T."/>
            <person name="Kamikawa R."/>
            <person name="Inagaki Y."/>
            <person name="Hashimoto T."/>
        </authorList>
    </citation>
    <scope>NUCLEOTIDE SEQUENCE [LARGE SCALE GENOMIC DNA]</scope>
    <source>
        <strain evidence="1">NY0173</strain>
    </source>
</reference>
<keyword evidence="2" id="KW-1185">Reference proteome</keyword>
<proteinExistence type="predicted"/>
<protein>
    <submittedName>
        <fullName evidence="1">Uncharacterized protein</fullName>
    </submittedName>
</protein>
<organism evidence="1 2">
    <name type="scientific">Kipferlia bialata</name>
    <dbReference type="NCBI Taxonomy" id="797122"/>
    <lineage>
        <taxon>Eukaryota</taxon>
        <taxon>Metamonada</taxon>
        <taxon>Carpediemonas-like organisms</taxon>
        <taxon>Kipferlia</taxon>
    </lineage>
</organism>
<dbReference type="AlphaFoldDB" id="A0A9K3CZL5"/>
<gene>
    <name evidence="1" type="ORF">KIPB_007147</name>
</gene>
<feature type="non-terminal residue" evidence="1">
    <location>
        <position position="1"/>
    </location>
</feature>
<dbReference type="EMBL" id="BDIP01001962">
    <property type="protein sequence ID" value="GIQ85477.1"/>
    <property type="molecule type" value="Genomic_DNA"/>
</dbReference>
<evidence type="ECO:0000313" key="1">
    <source>
        <dbReference type="EMBL" id="GIQ85477.1"/>
    </source>
</evidence>
<dbReference type="Proteomes" id="UP000265618">
    <property type="component" value="Unassembled WGS sequence"/>
</dbReference>